<evidence type="ECO:0000256" key="9">
    <source>
        <dbReference type="ARBA" id="ARBA00051096"/>
    </source>
</evidence>
<proteinExistence type="inferred from homology"/>
<keyword evidence="4 10" id="KW-0444">Lipid biosynthesis</keyword>
<dbReference type="NCBIfam" id="NF006829">
    <property type="entry name" value="PRK09352.1"/>
    <property type="match status" value="1"/>
</dbReference>
<dbReference type="InterPro" id="IPR016039">
    <property type="entry name" value="Thiolase-like"/>
</dbReference>
<feature type="domain" description="Beta-ketoacyl-[acyl-carrier-protein] synthase III N-terminal" evidence="12">
    <location>
        <begin position="111"/>
        <end position="189"/>
    </location>
</feature>
<comment type="subcellular location">
    <subcellularLocation>
        <location evidence="10">Cytoplasm</location>
    </subcellularLocation>
</comment>
<dbReference type="EMBL" id="VBOR01000046">
    <property type="protein sequence ID" value="TMQ49974.1"/>
    <property type="molecule type" value="Genomic_DNA"/>
</dbReference>
<evidence type="ECO:0000256" key="8">
    <source>
        <dbReference type="ARBA" id="ARBA00023160"/>
    </source>
</evidence>
<feature type="domain" description="Beta-ketoacyl-[acyl-carrier-protein] synthase III C-terminal" evidence="11">
    <location>
        <begin position="241"/>
        <end position="330"/>
    </location>
</feature>
<dbReference type="GO" id="GO:0033818">
    <property type="term" value="F:beta-ketoacyl-acyl-carrier-protein synthase III activity"/>
    <property type="evidence" value="ECO:0007669"/>
    <property type="project" value="UniProtKB-UniRule"/>
</dbReference>
<keyword evidence="10" id="KW-0012">Acyltransferase</keyword>
<dbReference type="Proteomes" id="UP000316292">
    <property type="component" value="Unassembled WGS sequence"/>
</dbReference>
<keyword evidence="10" id="KW-0511">Multifunctional enzyme</keyword>
<dbReference type="CDD" id="cd00830">
    <property type="entry name" value="KAS_III"/>
    <property type="match status" value="1"/>
</dbReference>
<evidence type="ECO:0000256" key="5">
    <source>
        <dbReference type="ARBA" id="ARBA00022679"/>
    </source>
</evidence>
<dbReference type="GO" id="GO:0005737">
    <property type="term" value="C:cytoplasm"/>
    <property type="evidence" value="ECO:0007669"/>
    <property type="project" value="UniProtKB-SubCell"/>
</dbReference>
<dbReference type="UniPathway" id="UPA00094"/>
<evidence type="ECO:0000313" key="13">
    <source>
        <dbReference type="EMBL" id="TMQ49974.1"/>
    </source>
</evidence>
<dbReference type="Pfam" id="PF08541">
    <property type="entry name" value="ACP_syn_III_C"/>
    <property type="match status" value="1"/>
</dbReference>
<gene>
    <name evidence="10" type="primary">fabH</name>
    <name evidence="13" type="ORF">E6K71_03520</name>
</gene>
<evidence type="ECO:0000259" key="11">
    <source>
        <dbReference type="Pfam" id="PF08541"/>
    </source>
</evidence>
<comment type="similarity">
    <text evidence="2 10">Belongs to the thiolase-like superfamily. FabH family.</text>
</comment>
<evidence type="ECO:0000256" key="4">
    <source>
        <dbReference type="ARBA" id="ARBA00022516"/>
    </source>
</evidence>
<comment type="pathway">
    <text evidence="1 10">Lipid metabolism; fatty acid biosynthesis.</text>
</comment>
<dbReference type="InterPro" id="IPR013747">
    <property type="entry name" value="ACP_syn_III_C"/>
</dbReference>
<sequence>MIAPARDVHIIGVGSCTPDRVLTNKDLEQIVDTSDEWITTRTGIKERRIADPNTPASALATEAARRALKDAGIDGTEIDQIIVGTVTGDRPFPSTACLVQDRLGAKKAYAFDISAACSGFLYALSLARTQVASGAAETVLVIGVETLSKIVDWTDRNTCVLFGDASGAVVLRSTGQPGGILSTKLHSDGALTNLLEMPGGGSLHPASHETVDKRLHYIRMSGNDVFKYAVRAMESVACEALEAAGLKPEELDLLVPHQANYRIIDATARRLGLPMEKVFVNLDRYGNTSSASIPLALDEAKRQGRLKPGSLVEMVTFGGGFTWAAAVVRW</sequence>
<comment type="subunit">
    <text evidence="10">Homodimer.</text>
</comment>
<evidence type="ECO:0000256" key="2">
    <source>
        <dbReference type="ARBA" id="ARBA00008642"/>
    </source>
</evidence>
<name>A0A538SF36_UNCEI</name>
<accession>A0A538SF36</accession>
<comment type="function">
    <text evidence="10">Catalyzes the condensation reaction of fatty acid synthesis by the addition to an acyl acceptor of two carbons from malonyl-ACP. Catalyzes the first condensation reaction which initiates fatty acid synthesis and may therefore play a role in governing the total rate of fatty acid production. Possesses both acetoacetyl-ACP synthase and acetyl transacylase activities. Its substrate specificity determines the biosynthesis of branched-chain and/or straight-chain of fatty acids.</text>
</comment>
<evidence type="ECO:0000259" key="12">
    <source>
        <dbReference type="Pfam" id="PF08545"/>
    </source>
</evidence>
<dbReference type="HAMAP" id="MF_01815">
    <property type="entry name" value="FabH"/>
    <property type="match status" value="1"/>
</dbReference>
<evidence type="ECO:0000256" key="1">
    <source>
        <dbReference type="ARBA" id="ARBA00005194"/>
    </source>
</evidence>
<keyword evidence="7 10" id="KW-0443">Lipid metabolism</keyword>
<dbReference type="FunFam" id="3.40.47.10:FF:000004">
    <property type="entry name" value="3-oxoacyl-[acyl-carrier-protein] synthase 3"/>
    <property type="match status" value="1"/>
</dbReference>
<feature type="region of interest" description="ACP-binding" evidence="10">
    <location>
        <begin position="258"/>
        <end position="262"/>
    </location>
</feature>
<feature type="active site" evidence="10">
    <location>
        <position position="257"/>
    </location>
</feature>
<dbReference type="InterPro" id="IPR004655">
    <property type="entry name" value="FabH"/>
</dbReference>
<protein>
    <recommendedName>
        <fullName evidence="3 10">Beta-ketoacyl-[acyl-carrier-protein] synthase III</fullName>
        <shortName evidence="10">Beta-ketoacyl-ACP synthase III</shortName>
        <shortName evidence="10">KAS III</shortName>
        <ecNumber evidence="3 10">2.3.1.180</ecNumber>
    </recommendedName>
    <alternativeName>
        <fullName evidence="10">3-oxoacyl-[acyl-carrier-protein] synthase 3</fullName>
    </alternativeName>
    <alternativeName>
        <fullName evidence="10">3-oxoacyl-[acyl-carrier-protein] synthase III</fullName>
    </alternativeName>
</protein>
<dbReference type="GO" id="GO:0004315">
    <property type="term" value="F:3-oxoacyl-[acyl-carrier-protein] synthase activity"/>
    <property type="evidence" value="ECO:0007669"/>
    <property type="project" value="InterPro"/>
</dbReference>
<evidence type="ECO:0000256" key="6">
    <source>
        <dbReference type="ARBA" id="ARBA00022832"/>
    </source>
</evidence>
<evidence type="ECO:0000256" key="10">
    <source>
        <dbReference type="HAMAP-Rule" id="MF_01815"/>
    </source>
</evidence>
<keyword evidence="8 10" id="KW-0275">Fatty acid biosynthesis</keyword>
<dbReference type="EC" id="2.3.1.180" evidence="3 10"/>
<feature type="active site" evidence="10">
    <location>
        <position position="287"/>
    </location>
</feature>
<organism evidence="13 14">
    <name type="scientific">Eiseniibacteriota bacterium</name>
    <dbReference type="NCBI Taxonomy" id="2212470"/>
    <lineage>
        <taxon>Bacteria</taxon>
        <taxon>Candidatus Eiseniibacteriota</taxon>
    </lineage>
</organism>
<comment type="catalytic activity">
    <reaction evidence="9">
        <text>malonyl-[ACP] + acetyl-CoA + H(+) = 3-oxobutanoyl-[ACP] + CO2 + CoA</text>
        <dbReference type="Rhea" id="RHEA:12080"/>
        <dbReference type="Rhea" id="RHEA-COMP:9623"/>
        <dbReference type="Rhea" id="RHEA-COMP:9625"/>
        <dbReference type="ChEBI" id="CHEBI:15378"/>
        <dbReference type="ChEBI" id="CHEBI:16526"/>
        <dbReference type="ChEBI" id="CHEBI:57287"/>
        <dbReference type="ChEBI" id="CHEBI:57288"/>
        <dbReference type="ChEBI" id="CHEBI:78449"/>
        <dbReference type="ChEBI" id="CHEBI:78450"/>
        <dbReference type="EC" id="2.3.1.180"/>
    </reaction>
    <physiologicalReaction direction="left-to-right" evidence="9">
        <dbReference type="Rhea" id="RHEA:12081"/>
    </physiologicalReaction>
</comment>
<dbReference type="Pfam" id="PF08545">
    <property type="entry name" value="ACP_syn_III"/>
    <property type="match status" value="1"/>
</dbReference>
<keyword evidence="10" id="KW-0963">Cytoplasm</keyword>
<comment type="domain">
    <text evidence="10">The last Arg residue of the ACP-binding site is essential for the weak association between ACP/AcpP and FabH.</text>
</comment>
<keyword evidence="6 10" id="KW-0276">Fatty acid metabolism</keyword>
<dbReference type="PANTHER" id="PTHR43091">
    <property type="entry name" value="3-OXOACYL-[ACYL-CARRIER-PROTEIN] SYNTHASE"/>
    <property type="match status" value="1"/>
</dbReference>
<comment type="caution">
    <text evidence="13">The sequence shown here is derived from an EMBL/GenBank/DDBJ whole genome shotgun (WGS) entry which is preliminary data.</text>
</comment>
<keyword evidence="5 10" id="KW-0808">Transferase</keyword>
<dbReference type="AlphaFoldDB" id="A0A538SF36"/>
<reference evidence="13 14" key="1">
    <citation type="journal article" date="2019" name="Nat. Microbiol.">
        <title>Mediterranean grassland soil C-N compound turnover is dependent on rainfall and depth, and is mediated by genomically divergent microorganisms.</title>
        <authorList>
            <person name="Diamond S."/>
            <person name="Andeer P.F."/>
            <person name="Li Z."/>
            <person name="Crits-Christoph A."/>
            <person name="Burstein D."/>
            <person name="Anantharaman K."/>
            <person name="Lane K.R."/>
            <person name="Thomas B.C."/>
            <person name="Pan C."/>
            <person name="Northen T.R."/>
            <person name="Banfield J.F."/>
        </authorList>
    </citation>
    <scope>NUCLEOTIDE SEQUENCE [LARGE SCALE GENOMIC DNA]</scope>
    <source>
        <strain evidence="13">WS_1</strain>
    </source>
</reference>
<dbReference type="GO" id="GO:0006633">
    <property type="term" value="P:fatty acid biosynthetic process"/>
    <property type="evidence" value="ECO:0007669"/>
    <property type="project" value="UniProtKB-UniRule"/>
</dbReference>
<dbReference type="NCBIfam" id="TIGR00747">
    <property type="entry name" value="fabH"/>
    <property type="match status" value="1"/>
</dbReference>
<evidence type="ECO:0000256" key="7">
    <source>
        <dbReference type="ARBA" id="ARBA00023098"/>
    </source>
</evidence>
<dbReference type="Gene3D" id="3.40.47.10">
    <property type="match status" value="1"/>
</dbReference>
<evidence type="ECO:0000313" key="14">
    <source>
        <dbReference type="Proteomes" id="UP000316292"/>
    </source>
</evidence>
<dbReference type="SUPFAM" id="SSF53901">
    <property type="entry name" value="Thiolase-like"/>
    <property type="match status" value="1"/>
</dbReference>
<dbReference type="PANTHER" id="PTHR43091:SF1">
    <property type="entry name" value="BETA-KETOACYL-[ACYL-CARRIER-PROTEIN] SYNTHASE III, CHLOROPLASTIC"/>
    <property type="match status" value="1"/>
</dbReference>
<dbReference type="InterPro" id="IPR013751">
    <property type="entry name" value="ACP_syn_III_N"/>
</dbReference>
<evidence type="ECO:0000256" key="3">
    <source>
        <dbReference type="ARBA" id="ARBA00012333"/>
    </source>
</evidence>
<feature type="active site" evidence="10">
    <location>
        <position position="117"/>
    </location>
</feature>